<accession>A0A1M5YZR7</accession>
<evidence type="ECO:0000313" key="2">
    <source>
        <dbReference type="Proteomes" id="UP000184389"/>
    </source>
</evidence>
<sequence>MSNEFKEVTLSKPLSEYCRNATNREGDTFVGIKSEIIGDKHEVNVYFPIGYKISEKEEDVRDEILDLISVLQAYNDKQSRVSQITADQVLKTVRFPVQAYFRVIHYYLQNDYYKENEEVYVPGTSGPVNMRETINKIQPIVQKSGFVFPNLMVRKNSDTDKHLITEINKYCVYESFIKMGWIYHFKLPQPAEVKNPNLKVYKSVLQQKLENANNDTLKQLFQSMLAIIDFRNSADDPEEFYFGTNNFEYIWEKLIDETYGIKEKDYYFPRTTWRLDFGERHNPALEPDSIMVTNEHICVLDAKYYKYGHSGKPSDLPRSTSINKQITYAEYIAENSKFEKERGEGKDVLNAFLMPFSKANNIFGTSDNYFSIGEAVAGWKHSTRDYERVQGILVDVKTLIANSTRPNRQEIKNLSKAIEESLKKNKDMESER</sequence>
<evidence type="ECO:0000313" key="1">
    <source>
        <dbReference type="EMBL" id="SHI17517.1"/>
    </source>
</evidence>
<keyword evidence="2" id="KW-1185">Reference proteome</keyword>
<name>A0A1M5YZR7_9FIRM</name>
<keyword evidence="1" id="KW-0378">Hydrolase</keyword>
<dbReference type="Proteomes" id="UP000184389">
    <property type="component" value="Unassembled WGS sequence"/>
</dbReference>
<dbReference type="RefSeq" id="WP_072745210.1">
    <property type="nucleotide sequence ID" value="NZ_FQXR01000018.1"/>
</dbReference>
<proteinExistence type="predicted"/>
<dbReference type="Pfam" id="PF09563">
    <property type="entry name" value="RE_LlaJI"/>
    <property type="match status" value="1"/>
</dbReference>
<dbReference type="InterPro" id="IPR018579">
    <property type="entry name" value="Restrct_endonuc_II_LlaJI"/>
</dbReference>
<dbReference type="EMBL" id="FQXR01000018">
    <property type="protein sequence ID" value="SHI17517.1"/>
    <property type="molecule type" value="Genomic_DNA"/>
</dbReference>
<gene>
    <name evidence="1" type="ORF">SAMN02745180_02585</name>
</gene>
<keyword evidence="1" id="KW-0255">Endonuclease</keyword>
<dbReference type="STRING" id="1123281.SAMN02745180_02585"/>
<dbReference type="OrthoDB" id="9762266at2"/>
<organism evidence="1 2">
    <name type="scientific">Sporanaerobacter acetigenes DSM 13106</name>
    <dbReference type="NCBI Taxonomy" id="1123281"/>
    <lineage>
        <taxon>Bacteria</taxon>
        <taxon>Bacillati</taxon>
        <taxon>Bacillota</taxon>
        <taxon>Tissierellia</taxon>
        <taxon>Tissierellales</taxon>
        <taxon>Sporanaerobacteraceae</taxon>
        <taxon>Sporanaerobacter</taxon>
    </lineage>
</organism>
<keyword evidence="1" id="KW-0540">Nuclease</keyword>
<dbReference type="GO" id="GO:0004519">
    <property type="term" value="F:endonuclease activity"/>
    <property type="evidence" value="ECO:0007669"/>
    <property type="project" value="UniProtKB-KW"/>
</dbReference>
<reference evidence="1" key="1">
    <citation type="submission" date="2016-11" db="EMBL/GenBank/DDBJ databases">
        <authorList>
            <person name="Jaros S."/>
            <person name="Januszkiewicz K."/>
            <person name="Wedrychowicz H."/>
        </authorList>
    </citation>
    <scope>NUCLEOTIDE SEQUENCE [LARGE SCALE GENOMIC DNA]</scope>
    <source>
        <strain evidence="1">DSM 13106</strain>
    </source>
</reference>
<protein>
    <submittedName>
        <fullName evidence="1">LlaJI restriction endonuclease</fullName>
    </submittedName>
</protein>
<dbReference type="AlphaFoldDB" id="A0A1M5YZR7"/>